<name>A0A8H3WNQ4_9PEZI</name>
<organism evidence="2 3">
    <name type="scientific">Colletotrichum asianum</name>
    <dbReference type="NCBI Taxonomy" id="702518"/>
    <lineage>
        <taxon>Eukaryota</taxon>
        <taxon>Fungi</taxon>
        <taxon>Dikarya</taxon>
        <taxon>Ascomycota</taxon>
        <taxon>Pezizomycotina</taxon>
        <taxon>Sordariomycetes</taxon>
        <taxon>Hypocreomycetidae</taxon>
        <taxon>Glomerellales</taxon>
        <taxon>Glomerellaceae</taxon>
        <taxon>Colletotrichum</taxon>
        <taxon>Colletotrichum gloeosporioides species complex</taxon>
    </lineage>
</organism>
<reference evidence="2 3" key="1">
    <citation type="submission" date="2019-12" db="EMBL/GenBank/DDBJ databases">
        <title>A genome sequence resource for the geographically widespread anthracnose pathogen Colletotrichum asianum.</title>
        <authorList>
            <person name="Meng Y."/>
        </authorList>
    </citation>
    <scope>NUCLEOTIDE SEQUENCE [LARGE SCALE GENOMIC DNA]</scope>
    <source>
        <strain evidence="2 3">ICMP 18580</strain>
    </source>
</reference>
<gene>
    <name evidence="2" type="ORF">GQ607_005051</name>
</gene>
<dbReference type="AlphaFoldDB" id="A0A8H3WNQ4"/>
<feature type="region of interest" description="Disordered" evidence="1">
    <location>
        <begin position="60"/>
        <end position="95"/>
    </location>
</feature>
<protein>
    <submittedName>
        <fullName evidence="2">Uncharacterized protein</fullName>
    </submittedName>
</protein>
<comment type="caution">
    <text evidence="2">The sequence shown here is derived from an EMBL/GenBank/DDBJ whole genome shotgun (WGS) entry which is preliminary data.</text>
</comment>
<sequence>MGHGRRRGMLRRRKWHLPCPQGRRPCSGEWGWHIGRPKRGVDRLFRERWTPFGRVDWSAPQHLTAPRDPPIHTENTGRHRRGDRGGTRGPLPPTAVSHHHTLIVFGRSVTRFCSSRCVAAHAVQGAKCPPNQVDDVQLRSDDVSRDHLFHLSFLSNLLLSPCLVHARLPSSLDATPQ</sequence>
<evidence type="ECO:0000256" key="1">
    <source>
        <dbReference type="SAM" id="MobiDB-lite"/>
    </source>
</evidence>
<keyword evidence="3" id="KW-1185">Reference proteome</keyword>
<dbReference type="Proteomes" id="UP000434172">
    <property type="component" value="Unassembled WGS sequence"/>
</dbReference>
<accession>A0A8H3WNQ4</accession>
<dbReference type="EMBL" id="WOWK01000021">
    <property type="protein sequence ID" value="KAF0327842.1"/>
    <property type="molecule type" value="Genomic_DNA"/>
</dbReference>
<proteinExistence type="predicted"/>
<evidence type="ECO:0000313" key="3">
    <source>
        <dbReference type="Proteomes" id="UP000434172"/>
    </source>
</evidence>
<evidence type="ECO:0000313" key="2">
    <source>
        <dbReference type="EMBL" id="KAF0327842.1"/>
    </source>
</evidence>